<evidence type="ECO:0000259" key="1">
    <source>
        <dbReference type="PROSITE" id="PS50948"/>
    </source>
</evidence>
<protein>
    <recommendedName>
        <fullName evidence="1">Apple domain-containing protein</fullName>
    </recommendedName>
</protein>
<accession>A0AA88ACA8</accession>
<sequence>MTDVKLPDASNACVEMGLNLKECKEKCLKDCNCTAYTNTNETKDGVIGRLS</sequence>
<dbReference type="Proteomes" id="UP001187192">
    <property type="component" value="Unassembled WGS sequence"/>
</dbReference>
<reference evidence="2" key="1">
    <citation type="submission" date="2023-07" db="EMBL/GenBank/DDBJ databases">
        <title>draft genome sequence of fig (Ficus carica).</title>
        <authorList>
            <person name="Takahashi T."/>
            <person name="Nishimura K."/>
        </authorList>
    </citation>
    <scope>NUCLEOTIDE SEQUENCE</scope>
</reference>
<dbReference type="PROSITE" id="PS50948">
    <property type="entry name" value="PAN"/>
    <property type="match status" value="1"/>
</dbReference>
<feature type="domain" description="Apple" evidence="1">
    <location>
        <begin position="1"/>
        <end position="51"/>
    </location>
</feature>
<dbReference type="InterPro" id="IPR003609">
    <property type="entry name" value="Pan_app"/>
</dbReference>
<comment type="caution">
    <text evidence="2">The sequence shown here is derived from an EMBL/GenBank/DDBJ whole genome shotgun (WGS) entry which is preliminary data.</text>
</comment>
<evidence type="ECO:0000313" key="2">
    <source>
        <dbReference type="EMBL" id="GMN49715.1"/>
    </source>
</evidence>
<dbReference type="EMBL" id="BTGU01000032">
    <property type="protein sequence ID" value="GMN49715.1"/>
    <property type="molecule type" value="Genomic_DNA"/>
</dbReference>
<proteinExistence type="predicted"/>
<keyword evidence="3" id="KW-1185">Reference proteome</keyword>
<gene>
    <name evidence="2" type="ORF">TIFTF001_018889</name>
</gene>
<name>A0AA88ACA8_FICCA</name>
<organism evidence="2 3">
    <name type="scientific">Ficus carica</name>
    <name type="common">Common fig</name>
    <dbReference type="NCBI Taxonomy" id="3494"/>
    <lineage>
        <taxon>Eukaryota</taxon>
        <taxon>Viridiplantae</taxon>
        <taxon>Streptophyta</taxon>
        <taxon>Embryophyta</taxon>
        <taxon>Tracheophyta</taxon>
        <taxon>Spermatophyta</taxon>
        <taxon>Magnoliopsida</taxon>
        <taxon>eudicotyledons</taxon>
        <taxon>Gunneridae</taxon>
        <taxon>Pentapetalae</taxon>
        <taxon>rosids</taxon>
        <taxon>fabids</taxon>
        <taxon>Rosales</taxon>
        <taxon>Moraceae</taxon>
        <taxon>Ficeae</taxon>
        <taxon>Ficus</taxon>
    </lineage>
</organism>
<evidence type="ECO:0000313" key="3">
    <source>
        <dbReference type="Proteomes" id="UP001187192"/>
    </source>
</evidence>
<dbReference type="Pfam" id="PF08276">
    <property type="entry name" value="PAN_2"/>
    <property type="match status" value="1"/>
</dbReference>
<dbReference type="AlphaFoldDB" id="A0AA88ACA8"/>